<dbReference type="VEuPathDB" id="FungiDB:FUN_006301"/>
<dbReference type="AlphaFoldDB" id="A0A2I1G215"/>
<dbReference type="OrthoDB" id="2465238at2759"/>
<evidence type="ECO:0000313" key="3">
    <source>
        <dbReference type="Proteomes" id="UP000234323"/>
    </source>
</evidence>
<dbReference type="EMBL" id="LLXI01000112">
    <property type="protein sequence ID" value="PKY40680.1"/>
    <property type="molecule type" value="Genomic_DNA"/>
</dbReference>
<reference evidence="2 3" key="1">
    <citation type="submission" date="2015-10" db="EMBL/GenBank/DDBJ databases">
        <title>Genome analyses suggest a sexual origin of heterokaryosis in a supposedly ancient asexual fungus.</title>
        <authorList>
            <person name="Ropars J."/>
            <person name="Sedzielewska K."/>
            <person name="Noel J."/>
            <person name="Charron P."/>
            <person name="Farinelli L."/>
            <person name="Marton T."/>
            <person name="Kruger M."/>
            <person name="Pelin A."/>
            <person name="Brachmann A."/>
            <person name="Corradi N."/>
        </authorList>
    </citation>
    <scope>NUCLEOTIDE SEQUENCE [LARGE SCALE GENOMIC DNA]</scope>
    <source>
        <strain evidence="2 3">A4</strain>
    </source>
</reference>
<proteinExistence type="predicted"/>
<sequence>MFNTARYYTSFNSFVDKPKHNLDLSDEFKSFQRGNNNCTFLNSTSFSMKEDNSGGGFYLLGFSKINVTSGIISIYIGDTNNEMNWNLSMPQWSKFSDVGFLISSDSGNFNFSEVSVDEPKISDQIEYPQPTTWIGLTCHNKDMIKIREELEKMKDDRSVKLSVSEKEKKDIDNVAITNYHSGLKTCLQNTSMSI</sequence>
<accession>A0A2I1G215</accession>
<gene>
    <name evidence="1" type="ORF">RhiirA4_452006</name>
    <name evidence="2" type="ORF">RhiirA4_454110</name>
</gene>
<evidence type="ECO:0000313" key="2">
    <source>
        <dbReference type="EMBL" id="PKY40680.1"/>
    </source>
</evidence>
<dbReference type="EMBL" id="LLXI01000044">
    <property type="protein sequence ID" value="PKY38908.1"/>
    <property type="molecule type" value="Genomic_DNA"/>
</dbReference>
<protein>
    <submittedName>
        <fullName evidence="2">Uncharacterized protein</fullName>
    </submittedName>
</protein>
<name>A0A2I1G215_9GLOM</name>
<dbReference type="Proteomes" id="UP000234323">
    <property type="component" value="Unassembled WGS sequence"/>
</dbReference>
<keyword evidence="3" id="KW-1185">Reference proteome</keyword>
<comment type="caution">
    <text evidence="2">The sequence shown here is derived from an EMBL/GenBank/DDBJ whole genome shotgun (WGS) entry which is preliminary data.</text>
</comment>
<organism evidence="2 3">
    <name type="scientific">Rhizophagus irregularis</name>
    <dbReference type="NCBI Taxonomy" id="588596"/>
    <lineage>
        <taxon>Eukaryota</taxon>
        <taxon>Fungi</taxon>
        <taxon>Fungi incertae sedis</taxon>
        <taxon>Mucoromycota</taxon>
        <taxon>Glomeromycotina</taxon>
        <taxon>Glomeromycetes</taxon>
        <taxon>Glomerales</taxon>
        <taxon>Glomeraceae</taxon>
        <taxon>Rhizophagus</taxon>
    </lineage>
</organism>
<evidence type="ECO:0000313" key="1">
    <source>
        <dbReference type="EMBL" id="PKY38908.1"/>
    </source>
</evidence>